<dbReference type="EMBL" id="CP098251">
    <property type="protein sequence ID" value="WAV91505.1"/>
    <property type="molecule type" value="Genomic_DNA"/>
</dbReference>
<organism evidence="1">
    <name type="scientific">Oxalobacter aliiformigenes</name>
    <dbReference type="NCBI Taxonomy" id="2946593"/>
    <lineage>
        <taxon>Bacteria</taxon>
        <taxon>Pseudomonadati</taxon>
        <taxon>Pseudomonadota</taxon>
        <taxon>Betaproteobacteria</taxon>
        <taxon>Burkholderiales</taxon>
        <taxon>Oxalobacteraceae</taxon>
        <taxon>Oxalobacter</taxon>
    </lineage>
</organism>
<evidence type="ECO:0000313" key="1">
    <source>
        <dbReference type="EMBL" id="WAV91505.1"/>
    </source>
</evidence>
<dbReference type="RefSeq" id="WP_269316079.1">
    <property type="nucleotide sequence ID" value="NZ_CP098251.1"/>
</dbReference>
<name>A0A9E9LCC1_9BURK</name>
<proteinExistence type="predicted"/>
<reference evidence="1" key="1">
    <citation type="journal article" date="2022" name="Front. Microbiol.">
        <title>New perspectives on an old grouping: The genomic and phenotypic variability of Oxalobacter formigenes and the implications for calcium oxalate stone prevention.</title>
        <authorList>
            <person name="Chmiel J.A."/>
            <person name="Carr C."/>
            <person name="Stuivenberg G.A."/>
            <person name="Venema R."/>
            <person name="Chanyi R.M."/>
            <person name="Al K.F."/>
            <person name="Giguere D."/>
            <person name="Say H."/>
            <person name="Akouris P.P."/>
            <person name="Dominguez Romero S.A."/>
            <person name="Kwong A."/>
            <person name="Tai V."/>
            <person name="Koval S.F."/>
            <person name="Razvi H."/>
            <person name="Bjazevic J."/>
            <person name="Burton J.P."/>
        </authorList>
    </citation>
    <scope>NUCLEOTIDE SEQUENCE</scope>
    <source>
        <strain evidence="1">OxK</strain>
    </source>
</reference>
<protein>
    <submittedName>
        <fullName evidence="1">Uncharacterized protein</fullName>
    </submittedName>
</protein>
<sequence length="118" mass="13161">MVRLIHYRQTMKGLPAITNGNPLPEYRFAAIQAESDARCTGIPRSTTEIVSSTKDKPCSRTCNHGKPPFVAPIRPRNELILCMPAMQNHLTCSGSPSMTNRYERFALGQKKSGFQIKP</sequence>
<dbReference type="Proteomes" id="UP001164819">
    <property type="component" value="Chromosome"/>
</dbReference>
<dbReference type="AlphaFoldDB" id="A0A9E9LCC1"/>
<accession>A0A9E9LCC1</accession>
<gene>
    <name evidence="1" type="ORF">NB646_01700</name>
</gene>